<sequence>MSKFMIFLFVKFIILWVVTINLVSASTLRGDICKDSSNPDACRKTIERLKKEKEVDPNNTIRKIINFGLQRSLILKTNMTDWARHGNLWANELAAIKGCLDAVDVTVDDLRKTLKEVDELESAQKAQDMQEFTFHSNNIKTWLQNAINALQSCQDDDFAMPGLEGVVKQEALKRVADLMIATQLAIWTIEFPSRGSNKR</sequence>
<reference evidence="1 2" key="2">
    <citation type="journal article" date="2022" name="Mol. Ecol. Resour.">
        <title>The genomes of chicory, endive, great burdock and yacon provide insights into Asteraceae paleo-polyploidization history and plant inulin production.</title>
        <authorList>
            <person name="Fan W."/>
            <person name="Wang S."/>
            <person name="Wang H."/>
            <person name="Wang A."/>
            <person name="Jiang F."/>
            <person name="Liu H."/>
            <person name="Zhao H."/>
            <person name="Xu D."/>
            <person name="Zhang Y."/>
        </authorList>
    </citation>
    <scope>NUCLEOTIDE SEQUENCE [LARGE SCALE GENOMIC DNA]</scope>
    <source>
        <strain evidence="2">cv. Yunnan</strain>
        <tissue evidence="1">Leaves</tissue>
    </source>
</reference>
<comment type="caution">
    <text evidence="1">The sequence shown here is derived from an EMBL/GenBank/DDBJ whole genome shotgun (WGS) entry which is preliminary data.</text>
</comment>
<name>A0ACB9A7T3_9ASTR</name>
<accession>A0ACB9A7T3</accession>
<dbReference type="Proteomes" id="UP001056120">
    <property type="component" value="Linkage Group LG25"/>
</dbReference>
<organism evidence="1 2">
    <name type="scientific">Smallanthus sonchifolius</name>
    <dbReference type="NCBI Taxonomy" id="185202"/>
    <lineage>
        <taxon>Eukaryota</taxon>
        <taxon>Viridiplantae</taxon>
        <taxon>Streptophyta</taxon>
        <taxon>Embryophyta</taxon>
        <taxon>Tracheophyta</taxon>
        <taxon>Spermatophyta</taxon>
        <taxon>Magnoliopsida</taxon>
        <taxon>eudicotyledons</taxon>
        <taxon>Gunneridae</taxon>
        <taxon>Pentapetalae</taxon>
        <taxon>asterids</taxon>
        <taxon>campanulids</taxon>
        <taxon>Asterales</taxon>
        <taxon>Asteraceae</taxon>
        <taxon>Asteroideae</taxon>
        <taxon>Heliantheae alliance</taxon>
        <taxon>Millerieae</taxon>
        <taxon>Smallanthus</taxon>
    </lineage>
</organism>
<protein>
    <submittedName>
        <fullName evidence="1">Uncharacterized protein</fullName>
    </submittedName>
</protein>
<reference evidence="2" key="1">
    <citation type="journal article" date="2022" name="Mol. Ecol. Resour.">
        <title>The genomes of chicory, endive, great burdock and yacon provide insights into Asteraceae palaeo-polyploidization history and plant inulin production.</title>
        <authorList>
            <person name="Fan W."/>
            <person name="Wang S."/>
            <person name="Wang H."/>
            <person name="Wang A."/>
            <person name="Jiang F."/>
            <person name="Liu H."/>
            <person name="Zhao H."/>
            <person name="Xu D."/>
            <person name="Zhang Y."/>
        </authorList>
    </citation>
    <scope>NUCLEOTIDE SEQUENCE [LARGE SCALE GENOMIC DNA]</scope>
    <source>
        <strain evidence="2">cv. Yunnan</strain>
    </source>
</reference>
<dbReference type="EMBL" id="CM042042">
    <property type="protein sequence ID" value="KAI3705928.1"/>
    <property type="molecule type" value="Genomic_DNA"/>
</dbReference>
<gene>
    <name evidence="1" type="ORF">L1987_76177</name>
</gene>
<proteinExistence type="predicted"/>
<evidence type="ECO:0000313" key="1">
    <source>
        <dbReference type="EMBL" id="KAI3705928.1"/>
    </source>
</evidence>
<evidence type="ECO:0000313" key="2">
    <source>
        <dbReference type="Proteomes" id="UP001056120"/>
    </source>
</evidence>
<keyword evidence="2" id="KW-1185">Reference proteome</keyword>